<comment type="subcellular location">
    <subcellularLocation>
        <location evidence="1 10">Cell membrane</location>
        <topology evidence="1 10">Multi-pass membrane protein</topology>
    </subcellularLocation>
</comment>
<comment type="function">
    <text evidence="10">Channel that opens in response to stretch forces in the membrane lipid bilayer. May participate in the regulation of osmotic pressure changes within the cell.</text>
</comment>
<dbReference type="Gene3D" id="1.10.1200.120">
    <property type="entry name" value="Large-conductance mechanosensitive channel, MscL, domain 1"/>
    <property type="match status" value="1"/>
</dbReference>
<dbReference type="PROSITE" id="PS01327">
    <property type="entry name" value="MSCL"/>
    <property type="match status" value="1"/>
</dbReference>
<reference evidence="11" key="1">
    <citation type="submission" date="2019-04" db="EMBL/GenBank/DDBJ databases">
        <title>Evolution of Biomass-Degrading Anaerobic Consortia Revealed by Metagenomics.</title>
        <authorList>
            <person name="Peng X."/>
        </authorList>
    </citation>
    <scope>NUCLEOTIDE SEQUENCE</scope>
    <source>
        <strain evidence="11">SIG311</strain>
    </source>
</reference>
<evidence type="ECO:0000256" key="10">
    <source>
        <dbReference type="HAMAP-Rule" id="MF_00115"/>
    </source>
</evidence>
<keyword evidence="5 10" id="KW-0812">Transmembrane</keyword>
<evidence type="ECO:0000256" key="4">
    <source>
        <dbReference type="ARBA" id="ARBA00022475"/>
    </source>
</evidence>
<evidence type="ECO:0000256" key="3">
    <source>
        <dbReference type="ARBA" id="ARBA00022448"/>
    </source>
</evidence>
<sequence length="147" mass="15884">MSKKGFIAEFKEFIMRGNVMDMAVGVIVGGAFTAIVTSLNEDILTPLLGIFGGTDFSELKVTLGIGELAPTLYYGNFITAVINFLITALVIFCIIKGINHASEKAAAIIKRDKEEAEAAAPTEKECPYCFSKIDIKATRCPHCTSQL</sequence>
<gene>
    <name evidence="10 11" type="primary">mscL</name>
    <name evidence="11" type="ORF">E7272_10700</name>
</gene>
<dbReference type="HAMAP" id="MF_00115">
    <property type="entry name" value="MscL"/>
    <property type="match status" value="1"/>
</dbReference>
<evidence type="ECO:0000256" key="2">
    <source>
        <dbReference type="ARBA" id="ARBA00007254"/>
    </source>
</evidence>
<comment type="caution">
    <text evidence="11">The sequence shown here is derived from an EMBL/GenBank/DDBJ whole genome shotgun (WGS) entry which is preliminary data.</text>
</comment>
<dbReference type="EMBL" id="SVER01000029">
    <property type="protein sequence ID" value="MBE5920297.1"/>
    <property type="molecule type" value="Genomic_DNA"/>
</dbReference>
<dbReference type="PRINTS" id="PR01264">
    <property type="entry name" value="MECHCHANNEL"/>
</dbReference>
<evidence type="ECO:0000256" key="7">
    <source>
        <dbReference type="ARBA" id="ARBA00023065"/>
    </source>
</evidence>
<evidence type="ECO:0000256" key="8">
    <source>
        <dbReference type="ARBA" id="ARBA00023136"/>
    </source>
</evidence>
<comment type="subunit">
    <text evidence="10">Homopentamer.</text>
</comment>
<keyword evidence="4 10" id="KW-1003">Cell membrane</keyword>
<organism evidence="11 12">
    <name type="scientific">Pseudobutyrivibrio ruminis</name>
    <dbReference type="NCBI Taxonomy" id="46206"/>
    <lineage>
        <taxon>Bacteria</taxon>
        <taxon>Bacillati</taxon>
        <taxon>Bacillota</taxon>
        <taxon>Clostridia</taxon>
        <taxon>Lachnospirales</taxon>
        <taxon>Lachnospiraceae</taxon>
        <taxon>Pseudobutyrivibrio</taxon>
    </lineage>
</organism>
<evidence type="ECO:0000256" key="6">
    <source>
        <dbReference type="ARBA" id="ARBA00022989"/>
    </source>
</evidence>
<keyword evidence="3 10" id="KW-0813">Transport</keyword>
<accession>A0A927YNL4</accession>
<proteinExistence type="inferred from homology"/>
<dbReference type="GO" id="GO:0008381">
    <property type="term" value="F:mechanosensitive monoatomic ion channel activity"/>
    <property type="evidence" value="ECO:0007669"/>
    <property type="project" value="UniProtKB-UniRule"/>
</dbReference>
<dbReference type="InterPro" id="IPR037673">
    <property type="entry name" value="MSC/AndL"/>
</dbReference>
<dbReference type="SUPFAM" id="SSF81330">
    <property type="entry name" value="Gated mechanosensitive channel"/>
    <property type="match status" value="1"/>
</dbReference>
<evidence type="ECO:0000313" key="11">
    <source>
        <dbReference type="EMBL" id="MBE5920297.1"/>
    </source>
</evidence>
<keyword evidence="7 10" id="KW-0406">Ion transport</keyword>
<comment type="similarity">
    <text evidence="2 10">Belongs to the MscL family.</text>
</comment>
<dbReference type="NCBIfam" id="TIGR00220">
    <property type="entry name" value="mscL"/>
    <property type="match status" value="1"/>
</dbReference>
<keyword evidence="9 10" id="KW-0407">Ion channel</keyword>
<dbReference type="AlphaFoldDB" id="A0A927YNL4"/>
<dbReference type="InterPro" id="IPR019823">
    <property type="entry name" value="Mechanosensitive_channel_CS"/>
</dbReference>
<feature type="transmembrane region" description="Helical" evidence="10">
    <location>
        <begin position="20"/>
        <end position="39"/>
    </location>
</feature>
<dbReference type="Proteomes" id="UP000766246">
    <property type="component" value="Unassembled WGS sequence"/>
</dbReference>
<name>A0A927YNL4_9FIRM</name>
<dbReference type="PANTHER" id="PTHR30266:SF2">
    <property type="entry name" value="LARGE-CONDUCTANCE MECHANOSENSITIVE CHANNEL"/>
    <property type="match status" value="1"/>
</dbReference>
<evidence type="ECO:0000256" key="5">
    <source>
        <dbReference type="ARBA" id="ARBA00022692"/>
    </source>
</evidence>
<evidence type="ECO:0000256" key="9">
    <source>
        <dbReference type="ARBA" id="ARBA00023303"/>
    </source>
</evidence>
<dbReference type="PANTHER" id="PTHR30266">
    <property type="entry name" value="MECHANOSENSITIVE CHANNEL MSCL"/>
    <property type="match status" value="1"/>
</dbReference>
<evidence type="ECO:0000313" key="12">
    <source>
        <dbReference type="Proteomes" id="UP000766246"/>
    </source>
</evidence>
<evidence type="ECO:0000256" key="1">
    <source>
        <dbReference type="ARBA" id="ARBA00004651"/>
    </source>
</evidence>
<dbReference type="InterPro" id="IPR036019">
    <property type="entry name" value="MscL_channel"/>
</dbReference>
<dbReference type="InterPro" id="IPR001185">
    <property type="entry name" value="MS_channel"/>
</dbReference>
<dbReference type="Pfam" id="PF01741">
    <property type="entry name" value="MscL"/>
    <property type="match status" value="1"/>
</dbReference>
<dbReference type="GO" id="GO:0005886">
    <property type="term" value="C:plasma membrane"/>
    <property type="evidence" value="ECO:0007669"/>
    <property type="project" value="UniProtKB-SubCell"/>
</dbReference>
<feature type="transmembrane region" description="Helical" evidence="10">
    <location>
        <begin position="73"/>
        <end position="95"/>
    </location>
</feature>
<keyword evidence="6 10" id="KW-1133">Transmembrane helix</keyword>
<protein>
    <recommendedName>
        <fullName evidence="10">Large-conductance mechanosensitive channel</fullName>
    </recommendedName>
</protein>
<keyword evidence="8 10" id="KW-0472">Membrane</keyword>